<dbReference type="InterPro" id="IPR029063">
    <property type="entry name" value="SAM-dependent_MTases_sf"/>
</dbReference>
<accession>A0A9N9LVU5</accession>
<proteinExistence type="predicted"/>
<evidence type="ECO:0000313" key="1">
    <source>
        <dbReference type="EMBL" id="CAG8978456.1"/>
    </source>
</evidence>
<name>A0A9N9LVU5_9HELO</name>
<protein>
    <submittedName>
        <fullName evidence="1">Uncharacterized protein</fullName>
    </submittedName>
</protein>
<reference evidence="1" key="1">
    <citation type="submission" date="2021-07" db="EMBL/GenBank/DDBJ databases">
        <authorList>
            <person name="Durling M."/>
        </authorList>
    </citation>
    <scope>NUCLEOTIDE SEQUENCE</scope>
</reference>
<dbReference type="Proteomes" id="UP000701801">
    <property type="component" value="Unassembled WGS sequence"/>
</dbReference>
<keyword evidence="2" id="KW-1185">Reference proteome</keyword>
<dbReference type="OrthoDB" id="184880at2759"/>
<sequence length="125" mass="14564">MQSFTPEYVFTRDYVDNNRGSESEDSRRRYRNWNLRWLTDLGAKIPSTVQLDGLDVSFDAMPPREWLPPNVALYQCDINKEFPSELMRVCGIVHIRKFAFVLQNDTIPAIIANLLKLLKPNGYLQ</sequence>
<evidence type="ECO:0000313" key="2">
    <source>
        <dbReference type="Proteomes" id="UP000701801"/>
    </source>
</evidence>
<dbReference type="SUPFAM" id="SSF53335">
    <property type="entry name" value="S-adenosyl-L-methionine-dependent methyltransferases"/>
    <property type="match status" value="1"/>
</dbReference>
<dbReference type="EMBL" id="CAJVRM010000261">
    <property type="protein sequence ID" value="CAG8978456.1"/>
    <property type="molecule type" value="Genomic_DNA"/>
</dbReference>
<gene>
    <name evidence="1" type="ORF">HYALB_00012838</name>
</gene>
<organism evidence="1 2">
    <name type="scientific">Hymenoscyphus albidus</name>
    <dbReference type="NCBI Taxonomy" id="595503"/>
    <lineage>
        <taxon>Eukaryota</taxon>
        <taxon>Fungi</taxon>
        <taxon>Dikarya</taxon>
        <taxon>Ascomycota</taxon>
        <taxon>Pezizomycotina</taxon>
        <taxon>Leotiomycetes</taxon>
        <taxon>Helotiales</taxon>
        <taxon>Helotiaceae</taxon>
        <taxon>Hymenoscyphus</taxon>
    </lineage>
</organism>
<comment type="caution">
    <text evidence="1">The sequence shown here is derived from an EMBL/GenBank/DDBJ whole genome shotgun (WGS) entry which is preliminary data.</text>
</comment>
<dbReference type="AlphaFoldDB" id="A0A9N9LVU5"/>